<dbReference type="EMBL" id="CDMZ01000452">
    <property type="protein sequence ID" value="CEM14684.1"/>
    <property type="molecule type" value="Genomic_DNA"/>
</dbReference>
<accession>A0A0G4FL28</accession>
<dbReference type="VEuPathDB" id="CryptoDB:Cvel_3476"/>
<reference evidence="1" key="1">
    <citation type="submission" date="2014-11" db="EMBL/GenBank/DDBJ databases">
        <authorList>
            <person name="Otto D Thomas"/>
            <person name="Naeem Raeece"/>
        </authorList>
    </citation>
    <scope>NUCLEOTIDE SEQUENCE</scope>
</reference>
<name>A0A0G4FL28_9ALVE</name>
<evidence type="ECO:0000313" key="1">
    <source>
        <dbReference type="EMBL" id="CEM14684.1"/>
    </source>
</evidence>
<organism evidence="1">
    <name type="scientific">Chromera velia CCMP2878</name>
    <dbReference type="NCBI Taxonomy" id="1169474"/>
    <lineage>
        <taxon>Eukaryota</taxon>
        <taxon>Sar</taxon>
        <taxon>Alveolata</taxon>
        <taxon>Colpodellida</taxon>
        <taxon>Chromeraceae</taxon>
        <taxon>Chromera</taxon>
    </lineage>
</organism>
<dbReference type="PhylomeDB" id="A0A0G4FL28"/>
<protein>
    <submittedName>
        <fullName evidence="1">Uncharacterized protein</fullName>
    </submittedName>
</protein>
<proteinExistence type="predicted"/>
<gene>
    <name evidence="1" type="ORF">Cvel_3476</name>
</gene>
<sequence>MLELNTRLGYIAQDRFLIDFCDLHMKGLINNTAFLDLAKCFIARVLGHKNAPLKERWSACMHVLCAEGGDRVRKELRDNLVAVNKKYFDQSKKKMEGAVDNLFDTTKAKVAERLERGVALFHSKPPLALRGGVYALSLLLDASKNRKGMVYHQTLKLWFRGVKEEQFVAVYDPLDPFEDDKLAQFITVALVVCHDLAECKEIVLGACLHKNGNLKGEEIDHLRDICQEVINENDATLHFSTCVDGDGTQAG</sequence>
<dbReference type="AlphaFoldDB" id="A0A0G4FL28"/>